<dbReference type="EMBL" id="BK015419">
    <property type="protein sequence ID" value="DAE05877.1"/>
    <property type="molecule type" value="Genomic_DNA"/>
</dbReference>
<sequence length="35" mass="4355">MICPRWQKQKFNLLKLLIYRPPYTHISCSVYTEHF</sequence>
<name>A0A8S5PGX7_9CAUD</name>
<reference evidence="1" key="1">
    <citation type="journal article" date="2021" name="Proc. Natl. Acad. Sci. U.S.A.">
        <title>A Catalog of Tens of Thousands of Viruses from Human Metagenomes Reveals Hidden Associations with Chronic Diseases.</title>
        <authorList>
            <person name="Tisza M.J."/>
            <person name="Buck C.B."/>
        </authorList>
    </citation>
    <scope>NUCLEOTIDE SEQUENCE</scope>
    <source>
        <strain evidence="1">CtWeH21</strain>
    </source>
</reference>
<proteinExistence type="predicted"/>
<organism evidence="1">
    <name type="scientific">Podoviridae sp. ctWeH21</name>
    <dbReference type="NCBI Taxonomy" id="2825255"/>
    <lineage>
        <taxon>Viruses</taxon>
        <taxon>Duplodnaviria</taxon>
        <taxon>Heunggongvirae</taxon>
        <taxon>Uroviricota</taxon>
        <taxon>Caudoviricetes</taxon>
    </lineage>
</organism>
<evidence type="ECO:0000313" key="1">
    <source>
        <dbReference type="EMBL" id="DAE05877.1"/>
    </source>
</evidence>
<accession>A0A8S5PGX7</accession>
<protein>
    <submittedName>
        <fullName evidence="1">Uncharacterized protein</fullName>
    </submittedName>
</protein>